<evidence type="ECO:0000313" key="3">
    <source>
        <dbReference type="Proteomes" id="UP000501705"/>
    </source>
</evidence>
<evidence type="ECO:0000256" key="1">
    <source>
        <dbReference type="SAM" id="SignalP"/>
    </source>
</evidence>
<protein>
    <recommendedName>
        <fullName evidence="4">Secreted protein</fullName>
    </recommendedName>
</protein>
<evidence type="ECO:0008006" key="4">
    <source>
        <dbReference type="Google" id="ProtNLM"/>
    </source>
</evidence>
<dbReference type="EMBL" id="CP046171">
    <property type="protein sequence ID" value="QIS05224.1"/>
    <property type="molecule type" value="Genomic_DNA"/>
</dbReference>
<feature type="signal peptide" evidence="1">
    <location>
        <begin position="1"/>
        <end position="28"/>
    </location>
</feature>
<keyword evidence="1" id="KW-0732">Signal</keyword>
<sequence>MSIGSLSRVLPGVVAAAAPLLLFAPAAAAQPGSPYLCSGQFLSNDGSAHVESCIYPENGVPRAFGGLDITKGGPITRDNCTMVVTVVDKDAYLDGSNEQVATSGTFPCLDGRYPSPPLTVDAALSKPGHHYVSFTEVTLDGKGIARIYSPELVLE</sequence>
<evidence type="ECO:0000313" key="2">
    <source>
        <dbReference type="EMBL" id="QIS05224.1"/>
    </source>
</evidence>
<accession>A0A6G9XWB7</accession>
<proteinExistence type="predicted"/>
<dbReference type="AlphaFoldDB" id="A0A6G9XWB7"/>
<name>A0A6G9XWB7_NOCBR</name>
<dbReference type="Proteomes" id="UP000501705">
    <property type="component" value="Chromosome"/>
</dbReference>
<dbReference type="RefSeq" id="WP_167464313.1">
    <property type="nucleotide sequence ID" value="NZ_CP046171.1"/>
</dbReference>
<organism evidence="2 3">
    <name type="scientific">Nocardia brasiliensis</name>
    <dbReference type="NCBI Taxonomy" id="37326"/>
    <lineage>
        <taxon>Bacteria</taxon>
        <taxon>Bacillati</taxon>
        <taxon>Actinomycetota</taxon>
        <taxon>Actinomycetes</taxon>
        <taxon>Mycobacteriales</taxon>
        <taxon>Nocardiaceae</taxon>
        <taxon>Nocardia</taxon>
    </lineage>
</organism>
<reference evidence="2 3" key="1">
    <citation type="journal article" date="2019" name="ACS Chem. Biol.">
        <title>Identification and Mobilization of a Cryptic Antibiotic Biosynthesis Gene Locus from a Human-Pathogenic Nocardia Isolate.</title>
        <authorList>
            <person name="Herisse M."/>
            <person name="Ishida K."/>
            <person name="Porter J.L."/>
            <person name="Howden B."/>
            <person name="Hertweck C."/>
            <person name="Stinear T.P."/>
            <person name="Pidot S.J."/>
        </authorList>
    </citation>
    <scope>NUCLEOTIDE SEQUENCE [LARGE SCALE GENOMIC DNA]</scope>
    <source>
        <strain evidence="2 3">AUSMDU00024985</strain>
    </source>
</reference>
<feature type="chain" id="PRO_5039290579" description="Secreted protein" evidence="1">
    <location>
        <begin position="29"/>
        <end position="155"/>
    </location>
</feature>
<gene>
    <name evidence="2" type="ORF">F5X71_25515</name>
</gene>